<dbReference type="Gene3D" id="1.20.58.1120">
    <property type="match status" value="1"/>
</dbReference>
<feature type="domain" description="Dynein heavy chain AAA 5 extension" evidence="23">
    <location>
        <begin position="2877"/>
        <end position="2973"/>
    </location>
</feature>
<dbReference type="FunFam" id="1.20.140.100:FF:000001">
    <property type="entry name" value="dynein heavy chain 17, axonemal"/>
    <property type="match status" value="1"/>
</dbReference>
<keyword evidence="9 14" id="KW-0175">Coiled coil</keyword>
<keyword evidence="10" id="KW-0969">Cilium</keyword>
<feature type="domain" description="Dynein heavy chain region D6 P-loop" evidence="16">
    <location>
        <begin position="4854"/>
        <end position="4954"/>
    </location>
</feature>
<feature type="compositionally biased region" description="Polar residues" evidence="15">
    <location>
        <begin position="1888"/>
        <end position="1906"/>
    </location>
</feature>
<protein>
    <submittedName>
        <fullName evidence="26">Uncharacterized protein</fullName>
    </submittedName>
</protein>
<dbReference type="InterPro" id="IPR035699">
    <property type="entry name" value="AAA_6"/>
</dbReference>
<feature type="compositionally biased region" description="Basic and acidic residues" evidence="15">
    <location>
        <begin position="4127"/>
        <end position="4142"/>
    </location>
</feature>
<evidence type="ECO:0000256" key="8">
    <source>
        <dbReference type="ARBA" id="ARBA00023017"/>
    </source>
</evidence>
<feature type="domain" description="Dynein heavy chain tail" evidence="17">
    <location>
        <begin position="183"/>
        <end position="814"/>
    </location>
</feature>
<feature type="coiled-coil region" evidence="14">
    <location>
        <begin position="3893"/>
        <end position="3927"/>
    </location>
</feature>
<dbReference type="Gene3D" id="1.20.140.100">
    <property type="entry name" value="Dynein heavy chain, N-terminal domain 2"/>
    <property type="match status" value="1"/>
</dbReference>
<feature type="compositionally biased region" description="Polar residues" evidence="15">
    <location>
        <begin position="2037"/>
        <end position="2055"/>
    </location>
</feature>
<feature type="compositionally biased region" description="Basic and acidic residues" evidence="15">
    <location>
        <begin position="4573"/>
        <end position="4588"/>
    </location>
</feature>
<evidence type="ECO:0000259" key="16">
    <source>
        <dbReference type="Pfam" id="PF03028"/>
    </source>
</evidence>
<accession>A0A8S4PUE3</accession>
<feature type="compositionally biased region" description="Acidic residues" evidence="15">
    <location>
        <begin position="4496"/>
        <end position="4516"/>
    </location>
</feature>
<evidence type="ECO:0000259" key="20">
    <source>
        <dbReference type="Pfam" id="PF12777"/>
    </source>
</evidence>
<evidence type="ECO:0000259" key="24">
    <source>
        <dbReference type="Pfam" id="PF17857"/>
    </source>
</evidence>
<dbReference type="Gene3D" id="3.40.50.300">
    <property type="entry name" value="P-loop containing nucleotide triphosphate hydrolases"/>
    <property type="match status" value="6"/>
</dbReference>
<sequence>MQVDERLRWLETRISSSLRPRNEDLKQMIQNDENRLAFHEFINNEDVRRLFVFIRPPKQIIASLQPPHDLTFKSIFFMKCGSGNKITKENIREEVYYTDCSDVPLEHIELLTREVYLPLLCIDQSHASALGINADKLMDVLHRLMATVEVAQGHIEGQIVLPFPSIEVLAEAAANPSRRGAVLHVLESTVIGWIKQIKGILKHDPIHELDRHFGPHPGPLDEISIWEQRLQKLHSINEQLDSPVAVDILRNLEDANSQYAHSFENVRKEIYKAEQETNEILKFLGTLSPWFDQLHAELQPLLMMKLFPPLIHTIMLVWSRSRYYHLPDQFHNLLRVISNEVVHRAEAMVGEDVLHEPLESYTKLKEALRVCAAFRGTYLDYKDKADEMNGQNVQDNSEKMLHRPQGVLWNTKMYGSGAYTPKYGVRPRDVTESQDELNEDLWMSSPWPPRNAPCFDLLNAFMERCNDVLELVQTTRHFRLLADAAAIGGAGSQSLDALVKEIDSKYKASMEEFFSYVTNVLSIDGTQAFEKAFFSFRSVVKDLERKLADILRASFMQCPTIGAQLRLLEVFEGISSRELVQQNLRDKDTVLVKAFMQELIQVRNLFNQDNRHPPTHRNMPPVVSKLLWVHALRQRVQIPMEKMKRVSPHSLEGDSGWQLRDQYNEAMQDFKKYTDKISNEWQSNITAELTTRLKQPLLVAEEYDEDVDQRPQVVHVNLDPKLLLLLREIHYLSQEPHNIHLPAPARELLRNTNAYELRVTATRLETIVSKYNVIMRTITDIEKPLFERKLAKIDNLFEEGLNHYTWKTKESADFIEISTSLVCLDVHQNLDVVQTNCHDVAEITISWSQGMLDVFSSRQSDQSYSMENLVSMQSVLDEEFENHVVPSGNKIHSLLQGSFGAVQISQASPAWVDYVDYIDAIVLDGLKQATLASLKSMLNTIVQCNMNPDGIIPILTIRLELIENEVAFRPPLDQSTSVISVQELVKKWLEVFVARGKLVNMLGGNGDYKDYIQVDEEVQYLLEQINKLVEENGEECKKLFQLFKDYSFLWIQDVNQTFDEFLNGKVSPNPLRQSSKPNTTIMREVASAASRSSRASSIRSIDSQGLVGTAEKTFLTPKQSREAVPINVPSLDEFDAEIDIYRTARDEVYALEDHQDVGWLRVDLQPIKQVLTTYASKWMWTFTKYLSDQVTIMLQGLDQFLKRIEPELESISGEERDTASFMKIMRLFNEVSAQQSEMDGKFGAMHRTVLLLKKYSQKLPDVTQQLFNAAPGRWNNLKTKVSLAKQRLGPRIQEESERITKDLAAFGERVNTLNTNLEDSEVYNRDYSIGDAYSSLDNFMSSLTVLENEAQDLIELQELLETSVVNFSILPQCRHDLNNLKQVWETVRLIDDQQSEWKRHRWQKMNTKFLRDETNKQLDIVKTLPEDVFMWDVYMGLLESITTIQACLPLIDDLSNPAMRTRHWKQLVRVTGGALQIDNDTLKRMTLGELLSLGLQKHVDDVRAIVQRAVKDLSIEQSLKTYEEVWLSKIFDLRSHVRVKAPTTAGTVIEQSKQDDTQSESHSEAGSNLASKTQMRTTTSASRISNQSAQSRQRRTSVSSLPASLLNMGEDSGQLQLITDTDAIFEQLESHQVSLQAMQGNSAAGSFLDEVIKWQKRLQTIEAVLTAWLEVQDKWVELEEIYTGSDVKITLYQDASLFSSVNRDFRLLMRATEKNPNVLQCCQRKNVMRILEKMNSNLEQCKKSLISHLDRRRQKFPRFYFLSMTDVLHIVCNGYDVNQVNLYVNKLFENVGSLVYEEVDNDRCNFQLKGVESALGERLPLKQPVLCEGAIEGWLTAFLQAIKEGIQYQLATAMGLEKPPPKREIHSAGARRVQVQSRSQSRQGGRGNSFSIGQTPRDNGPNSRSHTPSHRERAGSRSGSRLASSRVKDSRIATPAEQEEESAEQGSRSWTLDHVAEVVCLTTQIQMTQQVNEIIEQMNNGDKDALQVALVKINSSVQATVMMLKGLEDEKEARARKEKAKLEADEKEKEDNERETMSQSTSYKGKSQFGTSNRGSVYDLTIENPQATIPEEGSHADGSEALLEPQTSEPIDTMNLGAVVLIPKKSDHDLEVEIQQNREKQQSEETDLKLMLFPSQIQKISSLISVLTHQRDLLVRLIEKTNESDTNLEEAFDWRSQLQYKFNTEDLTISVKCLDAEFDYGFEYMGSCTREVITPMTEKAFVSLTQAVKANVGGLCMGPSGAGKLATIHELSRALGQPLYMFNCTQQLDSYMLADIFKGFATTGAWIGLNNLNVLSPAVLSVCAQYLSTVLDAIKAGKANVIISTEEVSLSLTGACFATIETSLKAESGNPEKLLLFNSRLSKLPATILNQFRAIAIMRPDMRLTLECMLASQGFLNAGELAHKVTLLYEMCRKLIGTDSPITSNVNLGYDENDGVHGWSLQTLKYVVFEAGAILDKFICEHVEKSTKASPVKVTRDKPRTTEGEKDEADQGQMDPEQIDKIAEETLQMESEALVTALRNSFMPRMKARDASIFTTLTFDLWQGVNVPMNFGGLVDRGSPDMDIESRSPTKMSKSQSRLNKAKSRMSAHMPTFRETLNLNTPVVSLASAAPTRFSALLDQTNKQVLEELEDAIAIATSNLGLLPGTAFQARVAQLAQLNTAHQTIIVCGPPGCGKTDCIKTFALAERERGKIINIQSVFTKAVESEDLLGHWDPKTREWRDGLMASLLRKFCIQHSKANYELNIKPVIKILQMDGNLDPRQMELMSAMLHNDGAIVMGNNERINVSDTLRFVWEMESISNLSPSVLANVGVMAMQRSDVGWELMLAQWLARKNSSDRDMLQAFVDTYIMATVNYLTQCCRPPMLEPRPAKTGRLLPHYKRVIPQTEENMISTMTALMDSMMLIYPDLSETEYERYFTLAVIWAFGGTLEVQYREPFSQWWRRTFEKHIEYPIGGSVFDYMVDQESHEFIKWTELVPAYSATPHYGIPPEAFVHNVNTEQLTYMMGILSDAGKPVMLVGPNGCGKTSIVTDRIRTVCSGEVAEVLALTITTNRFTNAKLLCERLDERTEWKHGRTYVPKGNKRLMCLVDDLNLSQVDEFGNQTATELVRQHIDDGGFYDPITHTWRYIKNVTYVTTVNPNCTATVPKLSQRLLRHFAVFGCPYPSENELQGIFTTLLNTHFITPEMSSTVTIAASTAHHLGIHDEKVKNVIREEEEALKLLLSLMVKVNIELQDKMCSMFLPTAQRCHYIFTMNDLGRIFRNICLSLRPGCKRDNVLKLWRHECQWIYGNRMVSEVDLERYEAAFVRSIRKMFSDEDQIQLLIQSEQPLFSNLVEQDGGFVTAGNNVGNKGFKDVSEAETDTDVYMPHTDVEYVKALLQDGLDEYNKTHPRIKLALYRSVIQQVCRLARVMSSPHEVAHTCLVAEGCPGRCITMAKLAANLCGFQTFKISPSPMTSTVEYKIDTFKSDIVNAYTRAGVKSEKTLFLIEEEELVDEDFLVFVTEFIVSSDITPLFNFEERTTIINSIRTDVTQAGLTYTRDVAWDFFLRTVQTNFRICFIASSGGKKFQKRCREYPAFTKNINFIWFPHWPRAKLVEHAAFHLEGVNWMIPIQRENLAHMLASMHLVLRQQDGQELTSGEYNHITNTSYEKFVEKFIYMANARYKEIHDNHGMVSFAMRQIDKENKQALKLKRQLEHEKIVFEERKAGTIKILAQIGQDTAITEQQIKIVKAQMEKIQRLKKLLPEYQVSHERAVYKAIAIVADTKKVVSNMNIDSLHEMRAMQKPLIDIEDLMAAIIMIVKSPQADLTWQKGAKRQMANIERFIDELMSFDDNQLPEATLNLVEPYLKKSSFDPDNIEKKSGNVASSSLCKWVRGVVRYHRMMISKVKPLHNKVEQTTQAVENAEQKMRMLENKRKALEMRLADLAKGFEEATIDKNDQEDKTIKMDRMLDTAARLRKILKSEHLRFQQIYKSLDKREMAIPGGIAMASAFATYLGPYHYSLRRLMLTVHWPTCLRERGIPLVIDSINPLRGRVVDFSIQGLKTASGASDGFDDFEEMMNSVTSDEGEADEEMADDEDEEIANATNEDGEEEEKEKGEEDAVGKEENEDKNEEDIVKEGDIGEEEKQDTEQTEKEADGLGKIEEEAETEAADPADNESIAESTASSTVPLITASQYNQYVRSLVKLMVGENILNSWIKKDLGPRQIENAAILKSSWQRPPLLIDPYGDGLESVKWLSRSLHSKKLVDVDMTMRTEPSVMVAMEKAIMKGKPLLLKHCEETIDNVIMPLIDHRNTSKEMEQTEESRMIIYCGRRSLCHPTFHLYMSTDLPKPKYSATVACTTTLVNYGISTEAMVDDLLARAFTRVRPELYRERRLALKGISQDQELLIQIADDQKQDVNRETSLSNKKHDMVVFFNEEDVNNISSGMQAKVKMAGRLRDTQQILQELDNLREEMYPIARRGALLFALLRSLGSIHREYQFTQDYFLLLFDEAVGDDLPPDMEVESDTEEAPEEEESADTYAKTRVGASSAKSATGGQLSARDISDQKSTEQSDKKDGDDEEIERSGSGVSKKSTNQDESNKNEESKEDGQGASTKSRNIIIPEGIDLPSEGVEYESLSANQIKQIVDKMTAHIFNRIHRSLFEEHRLLFATMLCLNIQVENGEKISDEEMAILLQGNPGIGMTLTLADFDCNSEIPRWLPKDKWEDVFALSVLPGSLDSLCVHIACNSEVWEEWYKSDLPEVEPCPLAKGEENDDAAKGDDEENEEDSGQINDFHQLLLIRILRPDRFPTAMSKYIEKNLDISLSEEPPLTIEDVTKSANGLHNGLFILVPSGSASVETHSISTMKYTHNVADILCDIAEKNSIEVERMILGQNIGQDLNHVVELARQQKGWLIIQNLHLASEAFFSQLITLFKEMKESKDQAKENEESDTSGNFCIWITSEPSDCMPLQVLQQVCVISWDMIASLETPQGATNTQDATGLHFTDGSTEHSIIPAISTALKSLKQSDWNKTNEFATQMKTALFGVGVVQGVLIVRQLYGARGVSQWNPLSRVQIQQAIDILCGGILVDKSSGTANMENFAQVLCDLVYKNLMPAHWDQQYVWGLIQHVMSSVIHGEASIKLGDVEIPVPPANVEPANFGTWLEEKVQEDFSSVNVLSLNASVQRERNESSGADFIKLLEHIYSSQNDDLGDIRQLSAPELNMEKLRISLDLCLESFPPLLELGDIPQKAMFGEYDFPYHRPSVLSMASASTTMMPESLGFVLLQECQWLNSLLCHARQNIHTLQSHLLGGPEIIPGSLLNTAQSLQQEQVPMEWIHPNCQPSTHTLMSWLQDMKKRYQQLREWVKLGMVPTFTEDHMMSQIAPRGHLESLWIGGLVNPQALFTALRQEKAVVSGTTIDQVSLACDVLEDDQEMDIEDEGGLIVNGLSLQGASWDSENGTLSDASACLFDMPRLYIRPVVIETRDESQDEEKDQNKDTEAEEQMEKYQCPVFMNKARQVCVCALPIPTAEPQSRWINSGTALILDTGVPEGQVKKSRSYAAPKPSGPPVMASRSIASATPAPSRADTHRTTLGSRATTAKSRASARAANLNKSLDKGEEEQETEAPEDGGQTHRSNDSQLSYKKMSPQASPLPPDLMMTRDKPVKRDDDLNSNNNADNTNNNNSEAQLDGSNDNEKYKSTESLAAKSEKSYVSKKSSRYESKGSVADRMSEGGQSRRSAHDRSDSKLSSSSKKSLGKAKEIYDSKESLAEKQSEKRGSKESLASKKSTKSSEKHGSKESLSSKKSTKNSEKRGSKESLSSKKSSKESGKYESNESLNQSTNQQQPQSPIREVTEPNMDNHDTKPKTPSPQPKAESPPPEKPKSPASPLPTAESDDDDDFFAKLAADSKRKKDEDQKSKDNDDDIFGDDNNDASKQPAKNNNVDDDDLFGDFDEGASKSKGGHGRRGQLGSATNPESRQSSHKATTPQF</sequence>
<feature type="compositionally biased region" description="Basic and acidic residues" evidence="15">
    <location>
        <begin position="2011"/>
        <end position="2036"/>
    </location>
</feature>
<dbReference type="GO" id="GO:0008569">
    <property type="term" value="F:minus-end-directed microtubule motor activity"/>
    <property type="evidence" value="ECO:0007669"/>
    <property type="project" value="InterPro"/>
</dbReference>
<feature type="domain" description="Dynein heavy chain C-terminal" evidence="25">
    <location>
        <begin position="5249"/>
        <end position="5522"/>
    </location>
</feature>
<feature type="domain" description="Dynein heavy chain linker" evidence="18">
    <location>
        <begin position="1611"/>
        <end position="1852"/>
    </location>
</feature>
<dbReference type="GO" id="GO:0005524">
    <property type="term" value="F:ATP binding"/>
    <property type="evidence" value="ECO:0007669"/>
    <property type="project" value="UniProtKB-KW"/>
</dbReference>
<feature type="domain" description="Dynein heavy chain hydrolytic ATP-binding dynein motor region" evidence="19">
    <location>
        <begin position="2200"/>
        <end position="2416"/>
    </location>
</feature>
<dbReference type="Pfam" id="PF12780">
    <property type="entry name" value="AAA_8"/>
    <property type="match status" value="1"/>
</dbReference>
<dbReference type="InterPro" id="IPR042222">
    <property type="entry name" value="Dynein_2_N"/>
</dbReference>
<keyword evidence="12" id="KW-0206">Cytoskeleton</keyword>
<dbReference type="InterPro" id="IPR013602">
    <property type="entry name" value="Dynein_heavy_linker"/>
</dbReference>
<keyword evidence="7" id="KW-0067">ATP-binding</keyword>
<name>A0A8S4PUE3_OWEFU</name>
<dbReference type="GO" id="GO:0051959">
    <property type="term" value="F:dynein light intermediate chain binding"/>
    <property type="evidence" value="ECO:0007669"/>
    <property type="project" value="InterPro"/>
</dbReference>
<dbReference type="FunFam" id="1.10.287.2620:FF:000002">
    <property type="entry name" value="Dynein heavy chain 2, axonemal"/>
    <property type="match status" value="1"/>
</dbReference>
<dbReference type="Gene3D" id="1.20.920.20">
    <property type="match status" value="1"/>
</dbReference>
<feature type="domain" description="Dynein heavy chain AAA module D4" evidence="21">
    <location>
        <begin position="3391"/>
        <end position="3656"/>
    </location>
</feature>
<dbReference type="InterPro" id="IPR035706">
    <property type="entry name" value="AAA_9"/>
</dbReference>
<dbReference type="Pfam" id="PF08385">
    <property type="entry name" value="DHC_N1"/>
    <property type="match status" value="1"/>
</dbReference>
<keyword evidence="6" id="KW-0547">Nucleotide-binding</keyword>
<feature type="compositionally biased region" description="Low complexity" evidence="15">
    <location>
        <begin position="5811"/>
        <end position="5826"/>
    </location>
</feature>
<feature type="domain" description="Dynein heavy chain 3 AAA+ lid" evidence="24">
    <location>
        <begin position="3225"/>
        <end position="3316"/>
    </location>
</feature>
<evidence type="ECO:0000259" key="18">
    <source>
        <dbReference type="Pfam" id="PF08393"/>
    </source>
</evidence>
<evidence type="ECO:0000256" key="2">
    <source>
        <dbReference type="ARBA" id="ARBA00008887"/>
    </source>
</evidence>
<feature type="compositionally biased region" description="Acidic residues" evidence="15">
    <location>
        <begin position="5595"/>
        <end position="5605"/>
    </location>
</feature>
<comment type="subcellular location">
    <subcellularLocation>
        <location evidence="1">Cytoplasm</location>
        <location evidence="1">Cytoskeleton</location>
        <location evidence="1">Cilium axoneme</location>
    </subcellularLocation>
</comment>
<feature type="compositionally biased region" description="Acidic residues" evidence="15">
    <location>
        <begin position="5898"/>
        <end position="5908"/>
    </location>
</feature>
<keyword evidence="8" id="KW-0243">Dynein</keyword>
<keyword evidence="5" id="KW-0677">Repeat</keyword>
<evidence type="ECO:0000256" key="13">
    <source>
        <dbReference type="ARBA" id="ARBA00023273"/>
    </source>
</evidence>
<dbReference type="GO" id="GO:0007018">
    <property type="term" value="P:microtubule-based movement"/>
    <property type="evidence" value="ECO:0007669"/>
    <property type="project" value="InterPro"/>
</dbReference>
<evidence type="ECO:0000256" key="12">
    <source>
        <dbReference type="ARBA" id="ARBA00023212"/>
    </source>
</evidence>
<dbReference type="InterPro" id="IPR027417">
    <property type="entry name" value="P-loop_NTPase"/>
</dbReference>
<dbReference type="Gene3D" id="1.10.287.2620">
    <property type="match status" value="1"/>
</dbReference>
<dbReference type="Gene3D" id="1.10.8.1220">
    <property type="match status" value="1"/>
</dbReference>
<evidence type="ECO:0000259" key="21">
    <source>
        <dbReference type="Pfam" id="PF12780"/>
    </source>
</evidence>
<dbReference type="SUPFAM" id="SSF52540">
    <property type="entry name" value="P-loop containing nucleoside triphosphate hydrolases"/>
    <property type="match status" value="3"/>
</dbReference>
<dbReference type="Gene3D" id="1.10.472.130">
    <property type="match status" value="1"/>
</dbReference>
<dbReference type="Pfam" id="PF12774">
    <property type="entry name" value="AAA_6"/>
    <property type="match status" value="1"/>
</dbReference>
<dbReference type="InterPro" id="IPR043157">
    <property type="entry name" value="Dynein_AAA1S"/>
</dbReference>
<keyword evidence="11" id="KW-0505">Motor protein</keyword>
<evidence type="ECO:0000256" key="3">
    <source>
        <dbReference type="ARBA" id="ARBA00022490"/>
    </source>
</evidence>
<dbReference type="InterPro" id="IPR013594">
    <property type="entry name" value="Dynein_heavy_tail"/>
</dbReference>
<feature type="domain" description="Dynein heavy chain linker" evidence="18">
    <location>
        <begin position="1371"/>
        <end position="1563"/>
    </location>
</feature>
<keyword evidence="27" id="KW-1185">Reference proteome</keyword>
<dbReference type="GO" id="GO:0005930">
    <property type="term" value="C:axoneme"/>
    <property type="evidence" value="ECO:0007669"/>
    <property type="project" value="UniProtKB-SubCell"/>
</dbReference>
<comment type="caution">
    <text evidence="26">The sequence shown here is derived from an EMBL/GenBank/DDBJ whole genome shotgun (WGS) entry which is preliminary data.</text>
</comment>
<feature type="region of interest" description="Disordered" evidence="15">
    <location>
        <begin position="4496"/>
        <end position="4600"/>
    </location>
</feature>
<dbReference type="PANTHER" id="PTHR46961:SF21">
    <property type="entry name" value="LOW QUALITY PROTEIN: DYNEIN BETA CHAIN, FLAGELLAR OUTER ARM-LIKE"/>
    <property type="match status" value="1"/>
</dbReference>
<feature type="compositionally biased region" description="Polar residues" evidence="15">
    <location>
        <begin position="5947"/>
        <end position="5966"/>
    </location>
</feature>
<evidence type="ECO:0000259" key="17">
    <source>
        <dbReference type="Pfam" id="PF08385"/>
    </source>
</evidence>
<evidence type="ECO:0000256" key="6">
    <source>
        <dbReference type="ARBA" id="ARBA00022741"/>
    </source>
</evidence>
<dbReference type="GO" id="GO:0045505">
    <property type="term" value="F:dynein intermediate chain binding"/>
    <property type="evidence" value="ECO:0007669"/>
    <property type="project" value="InterPro"/>
</dbReference>
<dbReference type="InterPro" id="IPR024743">
    <property type="entry name" value="Dynein_HC_stalk"/>
</dbReference>
<dbReference type="InterPro" id="IPR026983">
    <property type="entry name" value="DHC"/>
</dbReference>
<evidence type="ECO:0000259" key="23">
    <source>
        <dbReference type="Pfam" id="PF17852"/>
    </source>
</evidence>
<keyword evidence="4" id="KW-0493">Microtubule</keyword>
<dbReference type="EMBL" id="CAIIXF020000010">
    <property type="protein sequence ID" value="CAH1797693.1"/>
    <property type="molecule type" value="Genomic_DNA"/>
</dbReference>
<dbReference type="Gene3D" id="3.20.180.20">
    <property type="entry name" value="Dynein heavy chain, N-terminal domain 2"/>
    <property type="match status" value="1"/>
</dbReference>
<dbReference type="Gene3D" id="1.10.8.710">
    <property type="match status" value="1"/>
</dbReference>
<dbReference type="InterPro" id="IPR024317">
    <property type="entry name" value="Dynein_heavy_chain_D4_dom"/>
</dbReference>
<feature type="compositionally biased region" description="Low complexity" evidence="15">
    <location>
        <begin position="5572"/>
        <end position="5590"/>
    </location>
</feature>
<feature type="region of interest" description="Disordered" evidence="15">
    <location>
        <begin position="4060"/>
        <end position="4164"/>
    </location>
</feature>
<evidence type="ECO:0000256" key="1">
    <source>
        <dbReference type="ARBA" id="ARBA00004430"/>
    </source>
</evidence>
<dbReference type="InterPro" id="IPR041228">
    <property type="entry name" value="Dynein_C"/>
</dbReference>
<dbReference type="Pfam" id="PF17852">
    <property type="entry name" value="Dynein_AAA_lid"/>
    <property type="match status" value="1"/>
</dbReference>
<feature type="region of interest" description="Disordered" evidence="15">
    <location>
        <begin position="5460"/>
        <end position="5480"/>
    </location>
</feature>
<evidence type="ECO:0000259" key="19">
    <source>
        <dbReference type="Pfam" id="PF12774"/>
    </source>
</evidence>
<feature type="compositionally biased region" description="Low complexity" evidence="15">
    <location>
        <begin position="1916"/>
        <end position="1925"/>
    </location>
</feature>
<evidence type="ECO:0000259" key="25">
    <source>
        <dbReference type="Pfam" id="PF18199"/>
    </source>
</evidence>
<keyword evidence="3" id="KW-0963">Cytoplasm</keyword>
<evidence type="ECO:0000313" key="26">
    <source>
        <dbReference type="EMBL" id="CAH1797693.1"/>
    </source>
</evidence>
<feature type="compositionally biased region" description="Low complexity" evidence="15">
    <location>
        <begin position="5649"/>
        <end position="5661"/>
    </location>
</feature>
<evidence type="ECO:0000256" key="9">
    <source>
        <dbReference type="ARBA" id="ARBA00023054"/>
    </source>
</evidence>
<dbReference type="Gene3D" id="3.10.490.20">
    <property type="match status" value="1"/>
</dbReference>
<evidence type="ECO:0000256" key="7">
    <source>
        <dbReference type="ARBA" id="ARBA00022840"/>
    </source>
</evidence>
<dbReference type="Pfam" id="PF17857">
    <property type="entry name" value="AAA_lid_1"/>
    <property type="match status" value="1"/>
</dbReference>
<feature type="compositionally biased region" description="Basic and acidic residues" evidence="15">
    <location>
        <begin position="1552"/>
        <end position="1563"/>
    </location>
</feature>
<dbReference type="InterPro" id="IPR041466">
    <property type="entry name" value="Dynein_AAA5_ext"/>
</dbReference>
<dbReference type="InterPro" id="IPR042228">
    <property type="entry name" value="Dynein_linker_3"/>
</dbReference>
<feature type="compositionally biased region" description="Low complexity" evidence="15">
    <location>
        <begin position="1871"/>
        <end position="1883"/>
    </location>
</feature>
<dbReference type="InterPro" id="IPR043160">
    <property type="entry name" value="Dynein_C_barrel"/>
</dbReference>
<evidence type="ECO:0000256" key="15">
    <source>
        <dbReference type="SAM" id="MobiDB-lite"/>
    </source>
</evidence>
<feature type="domain" description="Dynein heavy chain ATP-binding dynein motor region" evidence="22">
    <location>
        <begin position="4204"/>
        <end position="4391"/>
    </location>
</feature>
<organism evidence="26 27">
    <name type="scientific">Owenia fusiformis</name>
    <name type="common">Polychaete worm</name>
    <dbReference type="NCBI Taxonomy" id="6347"/>
    <lineage>
        <taxon>Eukaryota</taxon>
        <taxon>Metazoa</taxon>
        <taxon>Spiralia</taxon>
        <taxon>Lophotrochozoa</taxon>
        <taxon>Annelida</taxon>
        <taxon>Polychaeta</taxon>
        <taxon>Sedentaria</taxon>
        <taxon>Canalipalpata</taxon>
        <taxon>Sabellida</taxon>
        <taxon>Oweniida</taxon>
        <taxon>Oweniidae</taxon>
        <taxon>Owenia</taxon>
    </lineage>
</organism>
<feature type="compositionally biased region" description="Basic and acidic residues" evidence="15">
    <location>
        <begin position="4541"/>
        <end position="4556"/>
    </location>
</feature>
<feature type="compositionally biased region" description="Basic and acidic residues" evidence="15">
    <location>
        <begin position="4748"/>
        <end position="4758"/>
    </location>
</feature>
<dbReference type="PANTHER" id="PTHR46961">
    <property type="entry name" value="DYNEIN HEAVY CHAIN 1, AXONEMAL-LIKE PROTEIN"/>
    <property type="match status" value="1"/>
</dbReference>
<feature type="region of interest" description="Disordered" evidence="15">
    <location>
        <begin position="2011"/>
        <end position="2056"/>
    </location>
</feature>
<keyword evidence="13" id="KW-0966">Cell projection</keyword>
<dbReference type="Pfam" id="PF12777">
    <property type="entry name" value="MT"/>
    <property type="match status" value="1"/>
</dbReference>
<dbReference type="Proteomes" id="UP000749559">
    <property type="component" value="Unassembled WGS sequence"/>
</dbReference>
<evidence type="ECO:0000256" key="14">
    <source>
        <dbReference type="SAM" id="Coils"/>
    </source>
</evidence>
<dbReference type="InterPro" id="IPR041589">
    <property type="entry name" value="DNAH3_AAA_lid_1"/>
</dbReference>
<dbReference type="InterPro" id="IPR004273">
    <property type="entry name" value="Dynein_heavy_D6_P-loop"/>
</dbReference>
<feature type="compositionally biased region" description="Basic and acidic residues" evidence="15">
    <location>
        <begin position="5829"/>
        <end position="5842"/>
    </location>
</feature>
<feature type="region of interest" description="Disordered" evidence="15">
    <location>
        <begin position="5527"/>
        <end position="5966"/>
    </location>
</feature>
<evidence type="ECO:0000313" key="27">
    <source>
        <dbReference type="Proteomes" id="UP000749559"/>
    </source>
</evidence>
<feature type="compositionally biased region" description="Acidic residues" evidence="15">
    <location>
        <begin position="5920"/>
        <end position="5931"/>
    </location>
</feature>
<evidence type="ECO:0000259" key="22">
    <source>
        <dbReference type="Pfam" id="PF12781"/>
    </source>
</evidence>
<feature type="compositionally biased region" description="Pro residues" evidence="15">
    <location>
        <begin position="5844"/>
        <end position="5854"/>
    </location>
</feature>
<feature type="compositionally biased region" description="Basic and acidic residues" evidence="15">
    <location>
        <begin position="4093"/>
        <end position="4119"/>
    </location>
</feature>
<dbReference type="OrthoDB" id="10251809at2759"/>
<feature type="region of interest" description="Disordered" evidence="15">
    <location>
        <begin position="2469"/>
        <end position="2496"/>
    </location>
</feature>
<feature type="compositionally biased region" description="Basic and acidic residues" evidence="15">
    <location>
        <begin position="5684"/>
        <end position="5699"/>
    </location>
</feature>
<feature type="compositionally biased region" description="Basic and acidic residues" evidence="15">
    <location>
        <begin position="5883"/>
        <end position="5897"/>
    </location>
</feature>
<feature type="region of interest" description="Disordered" evidence="15">
    <location>
        <begin position="1857"/>
        <end position="1949"/>
    </location>
</feature>
<dbReference type="Gene3D" id="1.20.1270.280">
    <property type="match status" value="1"/>
</dbReference>
<feature type="compositionally biased region" description="Basic and acidic residues" evidence="15">
    <location>
        <begin position="2474"/>
        <end position="2484"/>
    </location>
</feature>
<dbReference type="GO" id="GO:0005874">
    <property type="term" value="C:microtubule"/>
    <property type="evidence" value="ECO:0007669"/>
    <property type="project" value="UniProtKB-KW"/>
</dbReference>
<evidence type="ECO:0000256" key="5">
    <source>
        <dbReference type="ARBA" id="ARBA00022737"/>
    </source>
</evidence>
<feature type="region of interest" description="Disordered" evidence="15">
    <location>
        <begin position="4744"/>
        <end position="4768"/>
    </location>
</feature>
<dbReference type="Gene3D" id="1.20.920.30">
    <property type="match status" value="1"/>
</dbReference>
<evidence type="ECO:0000256" key="11">
    <source>
        <dbReference type="ARBA" id="ARBA00023175"/>
    </source>
</evidence>
<gene>
    <name evidence="26" type="ORF">OFUS_LOCUS21929</name>
</gene>
<feature type="compositionally biased region" description="Acidic residues" evidence="15">
    <location>
        <begin position="4143"/>
        <end position="4154"/>
    </location>
</feature>
<feature type="compositionally biased region" description="Polar residues" evidence="15">
    <location>
        <begin position="1564"/>
        <end position="1596"/>
    </location>
</feature>
<feature type="region of interest" description="Disordered" evidence="15">
    <location>
        <begin position="1548"/>
        <end position="1596"/>
    </location>
</feature>
<dbReference type="Pfam" id="PF18199">
    <property type="entry name" value="Dynein_C"/>
    <property type="match status" value="1"/>
</dbReference>
<evidence type="ECO:0000256" key="10">
    <source>
        <dbReference type="ARBA" id="ARBA00023069"/>
    </source>
</evidence>
<feature type="compositionally biased region" description="Acidic residues" evidence="15">
    <location>
        <begin position="4064"/>
        <end position="4092"/>
    </location>
</feature>
<dbReference type="GO" id="GO:0031514">
    <property type="term" value="C:motile cilium"/>
    <property type="evidence" value="ECO:0007669"/>
    <property type="project" value="UniProtKB-ARBA"/>
</dbReference>
<dbReference type="GO" id="GO:0030286">
    <property type="term" value="C:dynein complex"/>
    <property type="evidence" value="ECO:0007669"/>
    <property type="project" value="UniProtKB-KW"/>
</dbReference>
<reference evidence="26" key="1">
    <citation type="submission" date="2022-03" db="EMBL/GenBank/DDBJ databases">
        <authorList>
            <person name="Martin C."/>
        </authorList>
    </citation>
    <scope>NUCLEOTIDE SEQUENCE</scope>
</reference>
<evidence type="ECO:0000256" key="4">
    <source>
        <dbReference type="ARBA" id="ARBA00022701"/>
    </source>
</evidence>
<dbReference type="Pfam" id="PF03028">
    <property type="entry name" value="Dynein_heavy"/>
    <property type="match status" value="1"/>
</dbReference>
<proteinExistence type="inferred from homology"/>
<feature type="compositionally biased region" description="Basic and acidic residues" evidence="15">
    <location>
        <begin position="5636"/>
        <end position="5647"/>
    </location>
</feature>
<dbReference type="Pfam" id="PF12781">
    <property type="entry name" value="AAA_9"/>
    <property type="match status" value="1"/>
</dbReference>
<comment type="similarity">
    <text evidence="2">Belongs to the dynein heavy chain family.</text>
</comment>
<dbReference type="Pfam" id="PF12775">
    <property type="entry name" value="AAA_7"/>
    <property type="match status" value="1"/>
</dbReference>
<feature type="domain" description="Dynein heavy chain coiled coil stalk" evidence="20">
    <location>
        <begin position="3685"/>
        <end position="4010"/>
    </location>
</feature>
<feature type="compositionally biased region" description="Basic and acidic residues" evidence="15">
    <location>
        <begin position="5735"/>
        <end position="5810"/>
    </location>
</feature>
<dbReference type="Pfam" id="PF08393">
    <property type="entry name" value="DHC_N2"/>
    <property type="match status" value="2"/>
</dbReference>